<evidence type="ECO:0000313" key="1">
    <source>
        <dbReference type="EMBL" id="AXG66410.1"/>
    </source>
</evidence>
<protein>
    <submittedName>
        <fullName evidence="1">Uncharacterized protein</fullName>
    </submittedName>
</protein>
<gene>
    <name evidence="1" type="ORF">JA13_007</name>
</gene>
<organism evidence="1 2">
    <name type="scientific">Dickeya phage vB_DsoM_JA13</name>
    <dbReference type="NCBI Taxonomy" id="2283030"/>
    <lineage>
        <taxon>Viruses</taxon>
        <taxon>Duplodnaviria</taxon>
        <taxon>Heunggongvirae</taxon>
        <taxon>Uroviricota</taxon>
        <taxon>Caudoviricetes</taxon>
        <taxon>Salmondvirus</taxon>
        <taxon>Salmondvirus JA11</taxon>
    </lineage>
</organism>
<name>A0A384ZVZ0_9CAUD</name>
<reference evidence="1 2" key="1">
    <citation type="journal article" date="2018" name="Front. Microbiol.">
        <title>Jumbo Bacteriophages Are Represented Within an Increasing Diversity of Environmental Viruses Infecting the Emerging Phytopathogen, Dickeya solani.</title>
        <authorList>
            <person name="Day A.W."/>
            <person name="Ahn J."/>
            <person name="Salmond G.P.C."/>
        </authorList>
    </citation>
    <scope>NUCLEOTIDE SEQUENCE [LARGE SCALE GENOMIC DNA]</scope>
</reference>
<evidence type="ECO:0000313" key="2">
    <source>
        <dbReference type="Proteomes" id="UP000263742"/>
    </source>
</evidence>
<sequence length="124" mass="13554">MSELFPHRVLPAKTKGFVFVVVAEDEDVQDLVDGAAQAEKILNTKFETDANSGLTPEDARNPEEVDMVYADAVSLLEDNNFPLAECFIVTSVTVVGDLVVVVASLGDVDDEDEDDEELSEEDFE</sequence>
<dbReference type="Proteomes" id="UP000263742">
    <property type="component" value="Segment"/>
</dbReference>
<dbReference type="EMBL" id="MH460460">
    <property type="protein sequence ID" value="AXG66410.1"/>
    <property type="molecule type" value="Genomic_DNA"/>
</dbReference>
<proteinExistence type="predicted"/>
<accession>A0A384ZVZ0</accession>